<evidence type="ECO:0000256" key="3">
    <source>
        <dbReference type="ARBA" id="ARBA00022448"/>
    </source>
</evidence>
<dbReference type="PANTHER" id="PTHR24223">
    <property type="entry name" value="ATP-BINDING CASSETTE SUB-FAMILY C"/>
    <property type="match status" value="1"/>
</dbReference>
<dbReference type="Pfam" id="PF00664">
    <property type="entry name" value="ABC_membrane"/>
    <property type="match status" value="1"/>
</dbReference>
<evidence type="ECO:0000259" key="11">
    <source>
        <dbReference type="PROSITE" id="PS50929"/>
    </source>
</evidence>
<dbReference type="GO" id="GO:0140359">
    <property type="term" value="F:ABC-type transporter activity"/>
    <property type="evidence" value="ECO:0007669"/>
    <property type="project" value="InterPro"/>
</dbReference>
<dbReference type="InterPro" id="IPR036640">
    <property type="entry name" value="ABC1_TM_sf"/>
</dbReference>
<keyword evidence="3" id="KW-0813">Transport</keyword>
<protein>
    <submittedName>
        <fullName evidence="12">ABCC1</fullName>
    </submittedName>
</protein>
<dbReference type="OrthoDB" id="6140699at2759"/>
<keyword evidence="13" id="KW-1185">Reference proteome</keyword>
<organism evidence="12 13">
    <name type="scientific">Mytilus edulis</name>
    <name type="common">Blue mussel</name>
    <dbReference type="NCBI Taxonomy" id="6550"/>
    <lineage>
        <taxon>Eukaryota</taxon>
        <taxon>Metazoa</taxon>
        <taxon>Spiralia</taxon>
        <taxon>Lophotrochozoa</taxon>
        <taxon>Mollusca</taxon>
        <taxon>Bivalvia</taxon>
        <taxon>Autobranchia</taxon>
        <taxon>Pteriomorphia</taxon>
        <taxon>Mytilida</taxon>
        <taxon>Mytiloidea</taxon>
        <taxon>Mytilidae</taxon>
        <taxon>Mytilinae</taxon>
        <taxon>Mytilus</taxon>
    </lineage>
</organism>
<evidence type="ECO:0000256" key="1">
    <source>
        <dbReference type="ARBA" id="ARBA00004141"/>
    </source>
</evidence>
<feature type="transmembrane region" description="Helical" evidence="10">
    <location>
        <begin position="166"/>
        <end position="186"/>
    </location>
</feature>
<evidence type="ECO:0000256" key="9">
    <source>
        <dbReference type="SAM" id="MobiDB-lite"/>
    </source>
</evidence>
<dbReference type="AlphaFoldDB" id="A0A8S3PWQ4"/>
<evidence type="ECO:0000256" key="6">
    <source>
        <dbReference type="ARBA" id="ARBA00022840"/>
    </source>
</evidence>
<sequence>MDDIESFCGASEIWDETLLSNNTFPEFTDCFQNTILVWIPCGFLWITAPCYLYALVSYKGSPRQHSFLNIAKTFISGILFILTIVDIFKAISDHRANPTPIAVYLAAAIKLLSYFLTICEIQLERIRGFVTSGILFIFWFTSLIASVIPFYTLIIKEVYSDDILRFSLFFLYFILLLSQFILHCIAEEVSESSSGKYNIGVKPCLEVQASFLSRITYWWMNGLIITGYKKDLEETDIADLHPRDKSDQVVPNFEKVWKKELKKHAVRDIKPASTTPVPSASTSAKQRKMQRQDKIQRKHHFWEMRMRLNALIGYTNKRYAGHPVSEWQGYILAAGFFVVAIFQSTFFHQNFHISMTTGMRARSALIAAVFKKSLTMNNEAKKSSTVGEIVNLMSVDCQRFQDVAGQLWMIWSAPLQIILATVLLWQQLGPSVLAGT</sequence>
<dbReference type="Pfam" id="PF24357">
    <property type="entry name" value="TMD0_ABC"/>
    <property type="match status" value="1"/>
</dbReference>
<evidence type="ECO:0000256" key="8">
    <source>
        <dbReference type="ARBA" id="ARBA00023136"/>
    </source>
</evidence>
<evidence type="ECO:0000256" key="5">
    <source>
        <dbReference type="ARBA" id="ARBA00022741"/>
    </source>
</evidence>
<keyword evidence="7 10" id="KW-1133">Transmembrane helix</keyword>
<dbReference type="Gene3D" id="1.20.1560.10">
    <property type="entry name" value="ABC transporter type 1, transmembrane domain"/>
    <property type="match status" value="1"/>
</dbReference>
<keyword evidence="4 10" id="KW-0812">Transmembrane</keyword>
<feature type="transmembrane region" description="Helical" evidence="10">
    <location>
        <begin position="133"/>
        <end position="154"/>
    </location>
</feature>
<evidence type="ECO:0000256" key="7">
    <source>
        <dbReference type="ARBA" id="ARBA00022989"/>
    </source>
</evidence>
<keyword evidence="8 10" id="KW-0472">Membrane</keyword>
<dbReference type="SUPFAM" id="SSF90123">
    <property type="entry name" value="ABC transporter transmembrane region"/>
    <property type="match status" value="1"/>
</dbReference>
<dbReference type="GO" id="GO:0005524">
    <property type="term" value="F:ATP binding"/>
    <property type="evidence" value="ECO:0007669"/>
    <property type="project" value="UniProtKB-KW"/>
</dbReference>
<accession>A0A8S3PWQ4</accession>
<dbReference type="InterPro" id="IPR050173">
    <property type="entry name" value="ABC_transporter_C-like"/>
</dbReference>
<evidence type="ECO:0000256" key="10">
    <source>
        <dbReference type="SAM" id="Phobius"/>
    </source>
</evidence>
<gene>
    <name evidence="12" type="ORF">MEDL_3563</name>
</gene>
<keyword evidence="5" id="KW-0547">Nucleotide-binding</keyword>
<evidence type="ECO:0000256" key="4">
    <source>
        <dbReference type="ARBA" id="ARBA00022692"/>
    </source>
</evidence>
<feature type="region of interest" description="Disordered" evidence="9">
    <location>
        <begin position="271"/>
        <end position="292"/>
    </location>
</feature>
<reference evidence="12" key="1">
    <citation type="submission" date="2021-03" db="EMBL/GenBank/DDBJ databases">
        <authorList>
            <person name="Bekaert M."/>
        </authorList>
    </citation>
    <scope>NUCLEOTIDE SEQUENCE</scope>
</reference>
<dbReference type="Proteomes" id="UP000683360">
    <property type="component" value="Unassembled WGS sequence"/>
</dbReference>
<dbReference type="InterPro" id="IPR011527">
    <property type="entry name" value="ABC1_TM_dom"/>
</dbReference>
<feature type="compositionally biased region" description="Low complexity" evidence="9">
    <location>
        <begin position="271"/>
        <end position="284"/>
    </location>
</feature>
<comment type="subcellular location">
    <subcellularLocation>
        <location evidence="1">Membrane</location>
        <topology evidence="1">Multi-pass membrane protein</topology>
    </subcellularLocation>
</comment>
<feature type="domain" description="ABC transmembrane type-1" evidence="11">
    <location>
        <begin position="320"/>
        <end position="436"/>
    </location>
</feature>
<dbReference type="EMBL" id="CAJPWZ010000197">
    <property type="protein sequence ID" value="CAG2188146.1"/>
    <property type="molecule type" value="Genomic_DNA"/>
</dbReference>
<dbReference type="PANTHER" id="PTHR24223:SF454">
    <property type="match status" value="1"/>
</dbReference>
<evidence type="ECO:0000313" key="13">
    <source>
        <dbReference type="Proteomes" id="UP000683360"/>
    </source>
</evidence>
<dbReference type="InterPro" id="IPR056227">
    <property type="entry name" value="TMD0_ABC"/>
</dbReference>
<feature type="transmembrane region" description="Helical" evidence="10">
    <location>
        <begin position="67"/>
        <end position="89"/>
    </location>
</feature>
<feature type="transmembrane region" description="Helical" evidence="10">
    <location>
        <begin position="408"/>
        <end position="425"/>
    </location>
</feature>
<comment type="similarity">
    <text evidence="2">Belongs to the ABC transporter superfamily. ABCC family. Conjugate transporter (TC 3.A.1.208) subfamily.</text>
</comment>
<evidence type="ECO:0000313" key="12">
    <source>
        <dbReference type="EMBL" id="CAG2188146.1"/>
    </source>
</evidence>
<evidence type="ECO:0000256" key="2">
    <source>
        <dbReference type="ARBA" id="ARBA00009726"/>
    </source>
</evidence>
<feature type="transmembrane region" description="Helical" evidence="10">
    <location>
        <begin position="101"/>
        <end position="121"/>
    </location>
</feature>
<dbReference type="GO" id="GO:0016020">
    <property type="term" value="C:membrane"/>
    <property type="evidence" value="ECO:0007669"/>
    <property type="project" value="UniProtKB-SubCell"/>
</dbReference>
<dbReference type="PROSITE" id="PS50929">
    <property type="entry name" value="ABC_TM1F"/>
    <property type="match status" value="1"/>
</dbReference>
<keyword evidence="6" id="KW-0067">ATP-binding</keyword>
<feature type="transmembrane region" description="Helical" evidence="10">
    <location>
        <begin position="35"/>
        <end position="55"/>
    </location>
</feature>
<proteinExistence type="inferred from homology"/>
<name>A0A8S3PWQ4_MYTED</name>
<comment type="caution">
    <text evidence="12">The sequence shown here is derived from an EMBL/GenBank/DDBJ whole genome shotgun (WGS) entry which is preliminary data.</text>
</comment>